<dbReference type="EMBL" id="MU150350">
    <property type="protein sequence ID" value="KAF9458087.1"/>
    <property type="molecule type" value="Genomic_DNA"/>
</dbReference>
<feature type="signal peptide" evidence="1">
    <location>
        <begin position="1"/>
        <end position="18"/>
    </location>
</feature>
<dbReference type="OrthoDB" id="3145071at2759"/>
<dbReference type="Proteomes" id="UP000807353">
    <property type="component" value="Unassembled WGS sequence"/>
</dbReference>
<sequence>MFVKIIAVVSGFATFTLANPTTRRIEPCTTTFTGIFAANHQGVRKSFTLNMQNQVAYIGDARNPLHVEFQHCPILEVGLPHETTQSGRVFVPSKNKCIAITNQANVVGPYYTTLANCSTDYPQRWVVELNNNNALKWAGSSDEEGTILQGGCGLLGYKSHNGGEPVNTHSNKQITIECNGTPFRFAQTAA</sequence>
<evidence type="ECO:0000256" key="1">
    <source>
        <dbReference type="SAM" id="SignalP"/>
    </source>
</evidence>
<feature type="chain" id="PRO_5040349240" description="Ricin B lectin domain-containing protein" evidence="1">
    <location>
        <begin position="19"/>
        <end position="190"/>
    </location>
</feature>
<keyword evidence="1" id="KW-0732">Signal</keyword>
<evidence type="ECO:0000313" key="2">
    <source>
        <dbReference type="EMBL" id="KAF9458087.1"/>
    </source>
</evidence>
<organism evidence="2 3">
    <name type="scientific">Collybia nuda</name>
    <dbReference type="NCBI Taxonomy" id="64659"/>
    <lineage>
        <taxon>Eukaryota</taxon>
        <taxon>Fungi</taxon>
        <taxon>Dikarya</taxon>
        <taxon>Basidiomycota</taxon>
        <taxon>Agaricomycotina</taxon>
        <taxon>Agaricomycetes</taxon>
        <taxon>Agaricomycetidae</taxon>
        <taxon>Agaricales</taxon>
        <taxon>Tricholomatineae</taxon>
        <taxon>Clitocybaceae</taxon>
        <taxon>Collybia</taxon>
    </lineage>
</organism>
<evidence type="ECO:0008006" key="4">
    <source>
        <dbReference type="Google" id="ProtNLM"/>
    </source>
</evidence>
<name>A0A9P5XUP0_9AGAR</name>
<proteinExistence type="predicted"/>
<dbReference type="AlphaFoldDB" id="A0A9P5XUP0"/>
<reference evidence="2" key="1">
    <citation type="submission" date="2020-11" db="EMBL/GenBank/DDBJ databases">
        <authorList>
            <consortium name="DOE Joint Genome Institute"/>
            <person name="Ahrendt S."/>
            <person name="Riley R."/>
            <person name="Andreopoulos W."/>
            <person name="Labutti K."/>
            <person name="Pangilinan J."/>
            <person name="Ruiz-Duenas F.J."/>
            <person name="Barrasa J.M."/>
            <person name="Sanchez-Garcia M."/>
            <person name="Camarero S."/>
            <person name="Miyauchi S."/>
            <person name="Serrano A."/>
            <person name="Linde D."/>
            <person name="Babiker R."/>
            <person name="Drula E."/>
            <person name="Ayuso-Fernandez I."/>
            <person name="Pacheco R."/>
            <person name="Padilla G."/>
            <person name="Ferreira P."/>
            <person name="Barriuso J."/>
            <person name="Kellner H."/>
            <person name="Castanera R."/>
            <person name="Alfaro M."/>
            <person name="Ramirez L."/>
            <person name="Pisabarro A.G."/>
            <person name="Kuo A."/>
            <person name="Tritt A."/>
            <person name="Lipzen A."/>
            <person name="He G."/>
            <person name="Yan M."/>
            <person name="Ng V."/>
            <person name="Cullen D."/>
            <person name="Martin F."/>
            <person name="Rosso M.-N."/>
            <person name="Henrissat B."/>
            <person name="Hibbett D."/>
            <person name="Martinez A.T."/>
            <person name="Grigoriev I.V."/>
        </authorList>
    </citation>
    <scope>NUCLEOTIDE SEQUENCE</scope>
    <source>
        <strain evidence="2">CBS 247.69</strain>
    </source>
</reference>
<keyword evidence="3" id="KW-1185">Reference proteome</keyword>
<accession>A0A9P5XUP0</accession>
<gene>
    <name evidence="2" type="ORF">BDZ94DRAFT_1201723</name>
</gene>
<protein>
    <recommendedName>
        <fullName evidence="4">Ricin B lectin domain-containing protein</fullName>
    </recommendedName>
</protein>
<evidence type="ECO:0000313" key="3">
    <source>
        <dbReference type="Proteomes" id="UP000807353"/>
    </source>
</evidence>
<comment type="caution">
    <text evidence="2">The sequence shown here is derived from an EMBL/GenBank/DDBJ whole genome shotgun (WGS) entry which is preliminary data.</text>
</comment>